<comment type="similarity">
    <text evidence="1">Belongs to the UPF0337 (CsbD) family.</text>
</comment>
<accession>A0A7R7ELN9</accession>
<dbReference type="KEGG" id="ahb:bsdtb5_24650"/>
<dbReference type="RefSeq" id="WP_271712313.1">
    <property type="nucleotide sequence ID" value="NZ_AP024169.1"/>
</dbReference>
<feature type="domain" description="CsbD-like" evidence="2">
    <location>
        <begin position="5"/>
        <end position="53"/>
    </location>
</feature>
<organism evidence="3 4">
    <name type="scientific">Anaeromicropila herbilytica</name>
    <dbReference type="NCBI Taxonomy" id="2785025"/>
    <lineage>
        <taxon>Bacteria</taxon>
        <taxon>Bacillati</taxon>
        <taxon>Bacillota</taxon>
        <taxon>Clostridia</taxon>
        <taxon>Lachnospirales</taxon>
        <taxon>Lachnospiraceae</taxon>
        <taxon>Anaeromicropila</taxon>
    </lineage>
</organism>
<dbReference type="SUPFAM" id="SSF69047">
    <property type="entry name" value="Hypothetical protein YjbJ"/>
    <property type="match status" value="1"/>
</dbReference>
<evidence type="ECO:0000259" key="2">
    <source>
        <dbReference type="Pfam" id="PF05532"/>
    </source>
</evidence>
<name>A0A7R7ELN9_9FIRM</name>
<proteinExistence type="inferred from homology"/>
<dbReference type="Proteomes" id="UP000595897">
    <property type="component" value="Chromosome"/>
</dbReference>
<dbReference type="EMBL" id="AP024169">
    <property type="protein sequence ID" value="BCN31170.1"/>
    <property type="molecule type" value="Genomic_DNA"/>
</dbReference>
<evidence type="ECO:0000256" key="1">
    <source>
        <dbReference type="ARBA" id="ARBA00009129"/>
    </source>
</evidence>
<dbReference type="InterPro" id="IPR036629">
    <property type="entry name" value="YjbJ_sf"/>
</dbReference>
<reference evidence="3 4" key="1">
    <citation type="submission" date="2020-11" db="EMBL/GenBank/DDBJ databases">
        <title>Draft genome sequencing of a Lachnospiraceae strain isolated from anoxic soil subjected to BSD treatment.</title>
        <authorList>
            <person name="Uek A."/>
            <person name="Tonouchi A."/>
        </authorList>
    </citation>
    <scope>NUCLEOTIDE SEQUENCE [LARGE SCALE GENOMIC DNA]</scope>
    <source>
        <strain evidence="3 4">TB5</strain>
    </source>
</reference>
<evidence type="ECO:0000313" key="3">
    <source>
        <dbReference type="EMBL" id="BCN31170.1"/>
    </source>
</evidence>
<dbReference type="AlphaFoldDB" id="A0A7R7ELN9"/>
<protein>
    <recommendedName>
        <fullName evidence="2">CsbD-like domain-containing protein</fullName>
    </recommendedName>
</protein>
<sequence>MKSDLKNAKDKIVGSVKEAVGDLMDDEGLEFKGKMQTMKADIGEKVNDMKEEVLEKTNNLMDKMKNNKDKKY</sequence>
<dbReference type="InterPro" id="IPR008462">
    <property type="entry name" value="CsbD"/>
</dbReference>
<dbReference type="Gene3D" id="1.10.1470.10">
    <property type="entry name" value="YjbJ"/>
    <property type="match status" value="1"/>
</dbReference>
<evidence type="ECO:0000313" key="4">
    <source>
        <dbReference type="Proteomes" id="UP000595897"/>
    </source>
</evidence>
<dbReference type="Pfam" id="PF05532">
    <property type="entry name" value="CsbD"/>
    <property type="match status" value="1"/>
</dbReference>
<gene>
    <name evidence="3" type="ORF">bsdtb5_24650</name>
</gene>
<keyword evidence="4" id="KW-1185">Reference proteome</keyword>